<dbReference type="STRING" id="151894.SAMN04488524_2628"/>
<keyword evidence="10" id="KW-1185">Reference proteome</keyword>
<dbReference type="EMBL" id="FWXT01000001">
    <property type="protein sequence ID" value="SMC76327.1"/>
    <property type="molecule type" value="Genomic_DNA"/>
</dbReference>
<dbReference type="AlphaFoldDB" id="A0A1W2BTK5"/>
<evidence type="ECO:0000256" key="2">
    <source>
        <dbReference type="ARBA" id="ARBA00022679"/>
    </source>
</evidence>
<dbReference type="GO" id="GO:0006071">
    <property type="term" value="P:glycerol metabolic process"/>
    <property type="evidence" value="ECO:0007669"/>
    <property type="project" value="TreeGrafter"/>
</dbReference>
<dbReference type="PANTHER" id="PTHR10196">
    <property type="entry name" value="SUGAR KINASE"/>
    <property type="match status" value="1"/>
</dbReference>
<evidence type="ECO:0000313" key="9">
    <source>
        <dbReference type="EMBL" id="SMC76327.1"/>
    </source>
</evidence>
<dbReference type="Pfam" id="PF00370">
    <property type="entry name" value="FGGY_N"/>
    <property type="match status" value="1"/>
</dbReference>
<reference evidence="10" key="1">
    <citation type="submission" date="2017-04" db="EMBL/GenBank/DDBJ databases">
        <authorList>
            <person name="Varghese N."/>
            <person name="Submissions S."/>
        </authorList>
    </citation>
    <scope>NUCLEOTIDE SEQUENCE [LARGE SCALE GENOMIC DNA]</scope>
    <source>
        <strain evidence="10">DSM 12126</strain>
    </source>
</reference>
<keyword evidence="3" id="KW-0547">Nucleotide-binding</keyword>
<proteinExistence type="inferred from homology"/>
<dbReference type="InterPro" id="IPR043129">
    <property type="entry name" value="ATPase_NBD"/>
</dbReference>
<dbReference type="GO" id="GO:0005829">
    <property type="term" value="C:cytosol"/>
    <property type="evidence" value="ECO:0007669"/>
    <property type="project" value="TreeGrafter"/>
</dbReference>
<dbReference type="Gene3D" id="3.30.420.40">
    <property type="match status" value="2"/>
</dbReference>
<dbReference type="InterPro" id="IPR018485">
    <property type="entry name" value="FGGY_C"/>
</dbReference>
<dbReference type="SUPFAM" id="SSF53067">
    <property type="entry name" value="Actin-like ATPase domain"/>
    <property type="match status" value="2"/>
</dbReference>
<feature type="domain" description="Carbohydrate kinase FGGY N-terminal" evidence="6">
    <location>
        <begin position="11"/>
        <end position="203"/>
    </location>
</feature>
<dbReference type="Pfam" id="PF21546">
    <property type="entry name" value="FGGY_C_2"/>
    <property type="match status" value="1"/>
</dbReference>
<protein>
    <submittedName>
        <fullName evidence="9">Sugar (Pentulose or hexulose) kinase</fullName>
    </submittedName>
</protein>
<dbReference type="GO" id="GO:0004370">
    <property type="term" value="F:glycerol kinase activity"/>
    <property type="evidence" value="ECO:0007669"/>
    <property type="project" value="TreeGrafter"/>
</dbReference>
<evidence type="ECO:0000256" key="1">
    <source>
        <dbReference type="ARBA" id="ARBA00009156"/>
    </source>
</evidence>
<dbReference type="Proteomes" id="UP000192756">
    <property type="component" value="Unassembled WGS sequence"/>
</dbReference>
<accession>A0A1W2BTK5</accession>
<evidence type="ECO:0000256" key="5">
    <source>
        <dbReference type="ARBA" id="ARBA00022840"/>
    </source>
</evidence>
<evidence type="ECO:0000259" key="8">
    <source>
        <dbReference type="Pfam" id="PF21546"/>
    </source>
</evidence>
<evidence type="ECO:0000259" key="6">
    <source>
        <dbReference type="Pfam" id="PF00370"/>
    </source>
</evidence>
<gene>
    <name evidence="9" type="ORF">SAMN04488524_2628</name>
</gene>
<name>A0A1W2BTK5_9SPHI</name>
<evidence type="ECO:0000259" key="7">
    <source>
        <dbReference type="Pfam" id="PF02782"/>
    </source>
</evidence>
<dbReference type="PANTHER" id="PTHR10196:SF69">
    <property type="entry name" value="GLYCEROL KINASE"/>
    <property type="match status" value="1"/>
</dbReference>
<dbReference type="InterPro" id="IPR049382">
    <property type="entry name" value="FGGY_C_2"/>
</dbReference>
<keyword evidence="5" id="KW-0067">ATP-binding</keyword>
<feature type="domain" description="Carbohydrate kinase FGGY C-terminal" evidence="8">
    <location>
        <begin position="251"/>
        <end position="309"/>
    </location>
</feature>
<dbReference type="InterPro" id="IPR018484">
    <property type="entry name" value="FGGY_N"/>
</dbReference>
<evidence type="ECO:0000313" key="10">
    <source>
        <dbReference type="Proteomes" id="UP000192756"/>
    </source>
</evidence>
<dbReference type="CDD" id="cd07772">
    <property type="entry name" value="ASKHA_NBD_FGGY_NaCK-like"/>
    <property type="match status" value="1"/>
</dbReference>
<feature type="domain" description="Carbohydrate kinase FGGY C-terminal" evidence="7">
    <location>
        <begin position="392"/>
        <end position="440"/>
    </location>
</feature>
<keyword evidence="4 9" id="KW-0418">Kinase</keyword>
<evidence type="ECO:0000256" key="4">
    <source>
        <dbReference type="ARBA" id="ARBA00022777"/>
    </source>
</evidence>
<sequence length="467" mass="52125">MEVKMKAVPVVAVFDVGKTNKKLFLFDEQYKIVFERSARFTETVDEDGDPCENLESLRLSVFDSLREVFRNPAFEVRAINFATYGASFVYVDEDGKTLAPLYNYLKEYPPALKDQFYAAYGGETEFSNRTASPVLGSLNSGMQLYRIKYEKPELFKQIRYALHLPQYLSYLISGEAYSDLTSIGCHTNLWDFTRNDYHEWVRKEGIIDKLAPIVPSDSVIPAAFPGNNYAVGAGFHDSSAALVPYLVNFHEPFVLLSTGTWCISLNPFNSNPLTADELENDCLCYLQYEGKPVKASRLFAGYEHEQQVKRIAAHFGTDVIAYRSVSYEPQLIVALQEANKPDGSGDRQGGGLKESPFAKRDLNQFSSDIAAYHQLMLDLVGQQYISTNRVLAGTAVKRIFVDGGFSKNVIFMNLLAAAFPQLEVFAAHMAQATAVGAALAIHKSWNTKPLPNDIVELKYYAAGTVLS</sequence>
<dbReference type="GO" id="GO:0005524">
    <property type="term" value="F:ATP binding"/>
    <property type="evidence" value="ECO:0007669"/>
    <property type="project" value="UniProtKB-KW"/>
</dbReference>
<evidence type="ECO:0000256" key="3">
    <source>
        <dbReference type="ARBA" id="ARBA00022741"/>
    </source>
</evidence>
<dbReference type="Pfam" id="PF02782">
    <property type="entry name" value="FGGY_C"/>
    <property type="match status" value="1"/>
</dbReference>
<organism evidence="9 10">
    <name type="scientific">Pedobacter africanus</name>
    <dbReference type="NCBI Taxonomy" id="151894"/>
    <lineage>
        <taxon>Bacteria</taxon>
        <taxon>Pseudomonadati</taxon>
        <taxon>Bacteroidota</taxon>
        <taxon>Sphingobacteriia</taxon>
        <taxon>Sphingobacteriales</taxon>
        <taxon>Sphingobacteriaceae</taxon>
        <taxon>Pedobacter</taxon>
    </lineage>
</organism>
<keyword evidence="2" id="KW-0808">Transferase</keyword>
<comment type="similarity">
    <text evidence="1">Belongs to the FGGY kinase family.</text>
</comment>